<feature type="region of interest" description="Disordered" evidence="1">
    <location>
        <begin position="45"/>
        <end position="64"/>
    </location>
</feature>
<dbReference type="AlphaFoldDB" id="A0A803N696"/>
<accession>A0A803N696</accession>
<dbReference type="Proteomes" id="UP000596660">
    <property type="component" value="Unplaced"/>
</dbReference>
<feature type="compositionally biased region" description="Basic and acidic residues" evidence="1">
    <location>
        <begin position="47"/>
        <end position="61"/>
    </location>
</feature>
<dbReference type="Gramene" id="AUR62041159-RA">
    <property type="protein sequence ID" value="AUR62041159-RA:cds"/>
    <property type="gene ID" value="AUR62041159"/>
</dbReference>
<evidence type="ECO:0000256" key="1">
    <source>
        <dbReference type="SAM" id="MobiDB-lite"/>
    </source>
</evidence>
<protein>
    <submittedName>
        <fullName evidence="2">Uncharacterized protein</fullName>
    </submittedName>
</protein>
<name>A0A803N696_CHEQI</name>
<proteinExistence type="predicted"/>
<dbReference type="EnsemblPlants" id="AUR62041159-RA">
    <property type="protein sequence ID" value="AUR62041159-RA:cds"/>
    <property type="gene ID" value="AUR62041159"/>
</dbReference>
<reference evidence="2" key="2">
    <citation type="submission" date="2021-03" db="UniProtKB">
        <authorList>
            <consortium name="EnsemblPlants"/>
        </authorList>
    </citation>
    <scope>IDENTIFICATION</scope>
</reference>
<evidence type="ECO:0000313" key="2">
    <source>
        <dbReference type="EnsemblPlants" id="AUR62041159-RA:cds"/>
    </source>
</evidence>
<organism evidence="2 3">
    <name type="scientific">Chenopodium quinoa</name>
    <name type="common">Quinoa</name>
    <dbReference type="NCBI Taxonomy" id="63459"/>
    <lineage>
        <taxon>Eukaryota</taxon>
        <taxon>Viridiplantae</taxon>
        <taxon>Streptophyta</taxon>
        <taxon>Embryophyta</taxon>
        <taxon>Tracheophyta</taxon>
        <taxon>Spermatophyta</taxon>
        <taxon>Magnoliopsida</taxon>
        <taxon>eudicotyledons</taxon>
        <taxon>Gunneridae</taxon>
        <taxon>Pentapetalae</taxon>
        <taxon>Caryophyllales</taxon>
        <taxon>Chenopodiaceae</taxon>
        <taxon>Chenopodioideae</taxon>
        <taxon>Atripliceae</taxon>
        <taxon>Chenopodium</taxon>
    </lineage>
</organism>
<keyword evidence="3" id="KW-1185">Reference proteome</keyword>
<evidence type="ECO:0000313" key="3">
    <source>
        <dbReference type="Proteomes" id="UP000596660"/>
    </source>
</evidence>
<reference evidence="2" key="1">
    <citation type="journal article" date="2017" name="Nature">
        <title>The genome of Chenopodium quinoa.</title>
        <authorList>
            <person name="Jarvis D.E."/>
            <person name="Ho Y.S."/>
            <person name="Lightfoot D.J."/>
            <person name="Schmoeckel S.M."/>
            <person name="Li B."/>
            <person name="Borm T.J.A."/>
            <person name="Ohyanagi H."/>
            <person name="Mineta K."/>
            <person name="Michell C.T."/>
            <person name="Saber N."/>
            <person name="Kharbatia N.M."/>
            <person name="Rupper R.R."/>
            <person name="Sharp A.R."/>
            <person name="Dally N."/>
            <person name="Boughton B.A."/>
            <person name="Woo Y.H."/>
            <person name="Gao G."/>
            <person name="Schijlen E.G.W.M."/>
            <person name="Guo X."/>
            <person name="Momin A.A."/>
            <person name="Negrao S."/>
            <person name="Al-Babili S."/>
            <person name="Gehring C."/>
            <person name="Roessner U."/>
            <person name="Jung C."/>
            <person name="Murphy K."/>
            <person name="Arold S.T."/>
            <person name="Gojobori T."/>
            <person name="van der Linden C.G."/>
            <person name="van Loo E.N."/>
            <person name="Jellen E.N."/>
            <person name="Maughan P.J."/>
            <person name="Tester M."/>
        </authorList>
    </citation>
    <scope>NUCLEOTIDE SEQUENCE [LARGE SCALE GENOMIC DNA]</scope>
    <source>
        <strain evidence="2">cv. PI 614886</strain>
    </source>
</reference>
<sequence length="116" mass="13501">METQLQALEKRLEAHALASNQRMEDLSSASTRKFEDLLHMLQSLKEQMADSRSPRSEDRVNQPKMGYIPKLEFPKFDGSNPRVWIKKRCKYFTLCKIPDDQKVDLASLNMIDKAEN</sequence>